<dbReference type="InterPro" id="IPR017956">
    <property type="entry name" value="AT_hook_DNA-bd_motif"/>
</dbReference>
<feature type="compositionally biased region" description="Basic and acidic residues" evidence="3">
    <location>
        <begin position="438"/>
        <end position="467"/>
    </location>
</feature>
<dbReference type="EMBL" id="CABFOC020000035">
    <property type="protein sequence ID" value="CAH0048588.1"/>
    <property type="molecule type" value="Genomic_DNA"/>
</dbReference>
<dbReference type="Pfam" id="PF00653">
    <property type="entry name" value="BIR"/>
    <property type="match status" value="2"/>
</dbReference>
<feature type="region of interest" description="Disordered" evidence="3">
    <location>
        <begin position="205"/>
        <end position="228"/>
    </location>
</feature>
<feature type="compositionally biased region" description="Polar residues" evidence="3">
    <location>
        <begin position="591"/>
        <end position="607"/>
    </location>
</feature>
<dbReference type="SMART" id="SM00384">
    <property type="entry name" value="AT_hook"/>
    <property type="match status" value="4"/>
</dbReference>
<feature type="compositionally biased region" description="Acidic residues" evidence="3">
    <location>
        <begin position="410"/>
        <end position="437"/>
    </location>
</feature>
<comment type="caution">
    <text evidence="4">The sequence shown here is derived from an EMBL/GenBank/DDBJ whole genome shotgun (WGS) entry which is preliminary data.</text>
</comment>
<evidence type="ECO:0000256" key="2">
    <source>
        <dbReference type="ARBA" id="ARBA00022833"/>
    </source>
</evidence>
<dbReference type="CDD" id="cd00022">
    <property type="entry name" value="BIR"/>
    <property type="match status" value="2"/>
</dbReference>
<dbReference type="Gene3D" id="1.10.1170.10">
    <property type="entry name" value="Inhibitor Of Apoptosis Protein (2mihbC-IAP-1), Chain A"/>
    <property type="match status" value="2"/>
</dbReference>
<feature type="compositionally biased region" description="Acidic residues" evidence="3">
    <location>
        <begin position="479"/>
        <end position="488"/>
    </location>
</feature>
<feature type="compositionally biased region" description="Basic residues" evidence="3">
    <location>
        <begin position="262"/>
        <end position="279"/>
    </location>
</feature>
<dbReference type="InterPro" id="IPR051190">
    <property type="entry name" value="Baculoviral_IAP"/>
</dbReference>
<keyword evidence="1" id="KW-0479">Metal-binding</keyword>
<dbReference type="InterPro" id="IPR001370">
    <property type="entry name" value="BIR_rpt"/>
</dbReference>
<gene>
    <name evidence="4" type="ORF">CSOL1703_00000535</name>
</gene>
<evidence type="ECO:0008006" key="6">
    <source>
        <dbReference type="Google" id="ProtNLM"/>
    </source>
</evidence>
<evidence type="ECO:0000313" key="5">
    <source>
        <dbReference type="Proteomes" id="UP000775872"/>
    </source>
</evidence>
<feature type="compositionally biased region" description="Basic and acidic residues" evidence="3">
    <location>
        <begin position="489"/>
        <end position="502"/>
    </location>
</feature>
<protein>
    <recommendedName>
        <fullName evidence="6">Protein bir1</fullName>
    </recommendedName>
</protein>
<evidence type="ECO:0000313" key="4">
    <source>
        <dbReference type="EMBL" id="CAH0048588.1"/>
    </source>
</evidence>
<evidence type="ECO:0000256" key="3">
    <source>
        <dbReference type="SAM" id="MobiDB-lite"/>
    </source>
</evidence>
<dbReference type="PRINTS" id="PR00929">
    <property type="entry name" value="ATHOOK"/>
</dbReference>
<dbReference type="AlphaFoldDB" id="A0A9N9Z3V3"/>
<name>A0A9N9Z3V3_9HYPO</name>
<accession>A0A9N9Z3V3</accession>
<keyword evidence="2" id="KW-0862">Zinc</keyword>
<feature type="compositionally biased region" description="Polar residues" evidence="3">
    <location>
        <begin position="650"/>
        <end position="664"/>
    </location>
</feature>
<dbReference type="PANTHER" id="PTHR46771">
    <property type="entry name" value="DETERIN"/>
    <property type="match status" value="1"/>
</dbReference>
<dbReference type="PANTHER" id="PTHR46771:SF5">
    <property type="entry name" value="DETERIN"/>
    <property type="match status" value="1"/>
</dbReference>
<keyword evidence="5" id="KW-1185">Reference proteome</keyword>
<feature type="compositionally biased region" description="Basic residues" evidence="3">
    <location>
        <begin position="608"/>
        <end position="618"/>
    </location>
</feature>
<dbReference type="Proteomes" id="UP000775872">
    <property type="component" value="Unassembled WGS sequence"/>
</dbReference>
<feature type="compositionally biased region" description="Acidic residues" evidence="3">
    <location>
        <begin position="291"/>
        <end position="301"/>
    </location>
</feature>
<feature type="compositionally biased region" description="Basic residues" evidence="3">
    <location>
        <begin position="205"/>
        <end position="216"/>
    </location>
</feature>
<dbReference type="SUPFAM" id="SSF57924">
    <property type="entry name" value="Inhibitor of apoptosis (IAP) repeat"/>
    <property type="match status" value="2"/>
</dbReference>
<proteinExistence type="predicted"/>
<feature type="compositionally biased region" description="Acidic residues" evidence="3">
    <location>
        <begin position="508"/>
        <end position="522"/>
    </location>
</feature>
<dbReference type="PROSITE" id="PS50143">
    <property type="entry name" value="BIR_REPEAT_2"/>
    <property type="match status" value="2"/>
</dbReference>
<feature type="region of interest" description="Disordered" evidence="3">
    <location>
        <begin position="251"/>
        <end position="872"/>
    </location>
</feature>
<sequence length="961" mass="104476">MADITVDGQYLTFDGRLASFQKTKKRGSTAGGRGAKAQNWPHKTISPESLARAGFFFLPFSDNPDNVVCFLCEKSMDGWEGGDDPLREHLKHSPGCGWAIVAAIEAEMEGYWREDPNHPDMVMARKATFAGRWPHENKRGWKCKTKQLVESGWKYTPTPDSDDMTTCTYCQLAMDGWEADDKPKDEHYKRSPNCAFFALVEEHKQTKKTTRTKAGRGSKASRLSTQSAVSIASESASVAETIAAPDDSVVTTTSVMTQGGTKKSRAKKAPAAKGKKAKSKKEELVVQEPVVQDELEDEQPPIEESPVAQPSKAKRGKKRPSAAIEEPSVVESEAPAAKKRATRKRGNTVVESSAIEFSDDERPADVPVEIKAAAGRKKGRAVSAQKSQKAPAVVPVSSPENFRAPPGGFPDDDEIERQLEAELEAPLTEDEEIAADSDSERSRSRAKTSVEEQQRSFHKIVEARKSESFAMLDPHPAEPDEDEIEDELEALRAEMEVARSEETPQPEAEPEPLLDSEPEAEPELPQLQVPKKGRKAGTRKASKQAKPKKAQPAPEPEPEPEPEFEPQNEPEPEPAAPDVSDPVVDEPEISVGSTGTVIQKSEPQRTSLGKRGRGRPSKHSLASQASVDVDELAVEEVEPPKKRSRGRPSKTPTQDLAPAQNLSRENLEAELEPKVEVKPEPEKKRGRGRPSKASLSASFTEDIKAQEPVSTAAPPKRGRGRPPKQSKEEPPLSEPDAQLLAESDAAEARILAEAEAGADESVDLVEGPESIVGDPSSSPFMERQKAPTPRRSEPNHVVLQPSTPATGVSPAPSARQAALSPSQSPQSSDAENQPPSSKPPASARTKRVVLAPVEATPVRGSPSRRNMVAGLQSKTPWKAVDIDTVMGSPQRAGDKENGVARLLRKGKELTSPEKKMTVEDWIYFNAGEAEKLLKQECEAMVSSFESEGSKAMNVLEDLVVE</sequence>
<feature type="compositionally biased region" description="Acidic residues" evidence="3">
    <location>
        <begin position="556"/>
        <end position="572"/>
    </location>
</feature>
<feature type="compositionally biased region" description="Basic and acidic residues" evidence="3">
    <location>
        <begin position="665"/>
        <end position="683"/>
    </location>
</feature>
<feature type="compositionally biased region" description="Basic residues" evidence="3">
    <location>
        <begin position="337"/>
        <end position="346"/>
    </location>
</feature>
<organism evidence="4 5">
    <name type="scientific">Clonostachys solani</name>
    <dbReference type="NCBI Taxonomy" id="160281"/>
    <lineage>
        <taxon>Eukaryota</taxon>
        <taxon>Fungi</taxon>
        <taxon>Dikarya</taxon>
        <taxon>Ascomycota</taxon>
        <taxon>Pezizomycotina</taxon>
        <taxon>Sordariomycetes</taxon>
        <taxon>Hypocreomycetidae</taxon>
        <taxon>Hypocreales</taxon>
        <taxon>Bionectriaceae</taxon>
        <taxon>Clonostachys</taxon>
    </lineage>
</organism>
<reference evidence="4" key="1">
    <citation type="submission" date="2021-10" db="EMBL/GenBank/DDBJ databases">
        <authorList>
            <person name="Piombo E."/>
        </authorList>
    </citation>
    <scope>NUCLEOTIDE SEQUENCE</scope>
</reference>
<feature type="compositionally biased region" description="Low complexity" evidence="3">
    <location>
        <begin position="809"/>
        <end position="828"/>
    </location>
</feature>
<dbReference type="GO" id="GO:0046872">
    <property type="term" value="F:metal ion binding"/>
    <property type="evidence" value="ECO:0007669"/>
    <property type="project" value="UniProtKB-KW"/>
</dbReference>
<dbReference type="GO" id="GO:0003677">
    <property type="term" value="F:DNA binding"/>
    <property type="evidence" value="ECO:0007669"/>
    <property type="project" value="InterPro"/>
</dbReference>
<dbReference type="OrthoDB" id="2196114at2759"/>
<dbReference type="SMART" id="SM00238">
    <property type="entry name" value="BIR"/>
    <property type="match status" value="2"/>
</dbReference>
<feature type="compositionally biased region" description="Basic residues" evidence="3">
    <location>
        <begin position="531"/>
        <end position="549"/>
    </location>
</feature>
<feature type="compositionally biased region" description="Basic and acidic residues" evidence="3">
    <location>
        <begin position="782"/>
        <end position="794"/>
    </location>
</feature>
<evidence type="ECO:0000256" key="1">
    <source>
        <dbReference type="ARBA" id="ARBA00022723"/>
    </source>
</evidence>
<feature type="compositionally biased region" description="Acidic residues" evidence="3">
    <location>
        <begin position="628"/>
        <end position="637"/>
    </location>
</feature>